<dbReference type="PROSITE" id="PS50943">
    <property type="entry name" value="HTH_CROC1"/>
    <property type="match status" value="1"/>
</dbReference>
<evidence type="ECO:0000313" key="3">
    <source>
        <dbReference type="Proteomes" id="UP000221961"/>
    </source>
</evidence>
<dbReference type="SMART" id="SM00530">
    <property type="entry name" value="HTH_XRE"/>
    <property type="match status" value="1"/>
</dbReference>
<keyword evidence="2" id="KW-0238">DNA-binding</keyword>
<organism evidence="2 3">
    <name type="scientific">Nocardia terpenica</name>
    <dbReference type="NCBI Taxonomy" id="455432"/>
    <lineage>
        <taxon>Bacteria</taxon>
        <taxon>Bacillati</taxon>
        <taxon>Actinomycetota</taxon>
        <taxon>Actinomycetes</taxon>
        <taxon>Mycobacteriales</taxon>
        <taxon>Nocardiaceae</taxon>
        <taxon>Nocardia</taxon>
    </lineage>
</organism>
<dbReference type="InterPro" id="IPR001387">
    <property type="entry name" value="Cro/C1-type_HTH"/>
</dbReference>
<dbReference type="KEGG" id="ntp:CRH09_11795"/>
<dbReference type="RefSeq" id="WP_098693966.1">
    <property type="nucleotide sequence ID" value="NZ_CP023778.1"/>
</dbReference>
<proteinExistence type="predicted"/>
<dbReference type="Gene3D" id="1.10.260.40">
    <property type="entry name" value="lambda repressor-like DNA-binding domains"/>
    <property type="match status" value="1"/>
</dbReference>
<dbReference type="InterPro" id="IPR010982">
    <property type="entry name" value="Lambda_DNA-bd_dom_sf"/>
</dbReference>
<gene>
    <name evidence="2" type="ORF">CRH09_11795</name>
</gene>
<dbReference type="GO" id="GO:0003677">
    <property type="term" value="F:DNA binding"/>
    <property type="evidence" value="ECO:0007669"/>
    <property type="project" value="UniProtKB-KW"/>
</dbReference>
<dbReference type="GeneID" id="88358085"/>
<dbReference type="CDD" id="cd00093">
    <property type="entry name" value="HTH_XRE"/>
    <property type="match status" value="1"/>
</dbReference>
<sequence length="403" mass="44371">MVRDNEFGQRLQRLRQQAGLTRPVLGELAGRSASWVKALETGRLQQPRLPMLIRLAEILDVGDLTQLTGVQPLVRSIYGKATHAALPKITEALVSYPVSASAEDTDISAEALAARTRQAWSLWHGAAYQRSAVATLLPDLLRDARVAVRQLDGIDRRKALTMLAQVYHLTQLYLSFQPPASLVLMSGDRAMTAAQDADDPHAMAAAAWYVNHVYRDAGEEHEARTELARQMCGLLSPDKEGDDLALWGLLRLAMALSYAKVGREGDAFRHWDEADKAAKALGDDYVHPWLMFGRSMVDAYMITIQADLMHSGYAIQQAAKVDLRKMPSATRRSFHTSETARAHHMRDEPLATVALLTKAQKESPDTFGFSLFAQSAVPDLVEHGGATVRPDAERLASILGLDT</sequence>
<evidence type="ECO:0000259" key="1">
    <source>
        <dbReference type="PROSITE" id="PS50943"/>
    </source>
</evidence>
<dbReference type="SUPFAM" id="SSF47413">
    <property type="entry name" value="lambda repressor-like DNA-binding domains"/>
    <property type="match status" value="1"/>
</dbReference>
<feature type="domain" description="HTH cro/C1-type" evidence="1">
    <location>
        <begin position="11"/>
        <end position="67"/>
    </location>
</feature>
<dbReference type="Pfam" id="PF13560">
    <property type="entry name" value="HTH_31"/>
    <property type="match status" value="1"/>
</dbReference>
<reference evidence="2 3" key="1">
    <citation type="submission" date="2017-10" db="EMBL/GenBank/DDBJ databases">
        <title>Comparative genomics between pathogenic Norcardia.</title>
        <authorList>
            <person name="Zeng L."/>
        </authorList>
    </citation>
    <scope>NUCLEOTIDE SEQUENCE [LARGE SCALE GENOMIC DNA]</scope>
    <source>
        <strain evidence="2 3">NC_YFY_NT001</strain>
    </source>
</reference>
<protein>
    <submittedName>
        <fullName evidence="2">DNA-binding protein</fullName>
    </submittedName>
</protein>
<accession>A0A291RHK5</accession>
<dbReference type="AlphaFoldDB" id="A0A291RHK5"/>
<name>A0A291RHK5_9NOCA</name>
<dbReference type="EMBL" id="CP023778">
    <property type="protein sequence ID" value="ATL66789.1"/>
    <property type="molecule type" value="Genomic_DNA"/>
</dbReference>
<dbReference type="Proteomes" id="UP000221961">
    <property type="component" value="Chromosome"/>
</dbReference>
<evidence type="ECO:0000313" key="2">
    <source>
        <dbReference type="EMBL" id="ATL66789.1"/>
    </source>
</evidence>